<keyword evidence="8" id="KW-0949">S-adenosyl-L-methionine</keyword>
<dbReference type="AlphaFoldDB" id="A0A3B1B0W3"/>
<keyword evidence="9 14" id="KW-0812">Transmembrane</keyword>
<evidence type="ECO:0000256" key="5">
    <source>
        <dbReference type="ARBA" id="ARBA00022603"/>
    </source>
</evidence>
<accession>A0A3B1B0W3</accession>
<dbReference type="GO" id="GO:0005886">
    <property type="term" value="C:plasma membrane"/>
    <property type="evidence" value="ECO:0007669"/>
    <property type="project" value="UniProtKB-SubCell"/>
</dbReference>
<dbReference type="Pfam" id="PF01478">
    <property type="entry name" value="Peptidase_A24"/>
    <property type="match status" value="1"/>
</dbReference>
<evidence type="ECO:0000259" key="15">
    <source>
        <dbReference type="Pfam" id="PF01478"/>
    </source>
</evidence>
<feature type="transmembrane region" description="Helical" evidence="14">
    <location>
        <begin position="139"/>
        <end position="157"/>
    </location>
</feature>
<dbReference type="PANTHER" id="PTHR30487:SF0">
    <property type="entry name" value="PREPILIN LEADER PEPTIDASE_N-METHYLTRANSFERASE-RELATED"/>
    <property type="match status" value="1"/>
</dbReference>
<dbReference type="EMBL" id="UOFZ01000006">
    <property type="protein sequence ID" value="VAX11989.1"/>
    <property type="molecule type" value="Genomic_DNA"/>
</dbReference>
<evidence type="ECO:0000256" key="7">
    <source>
        <dbReference type="ARBA" id="ARBA00022679"/>
    </source>
</evidence>
<evidence type="ECO:0000256" key="10">
    <source>
        <dbReference type="ARBA" id="ARBA00022801"/>
    </source>
</evidence>
<evidence type="ECO:0000256" key="2">
    <source>
        <dbReference type="ARBA" id="ARBA00005801"/>
    </source>
</evidence>
<keyword evidence="6" id="KW-0645">Protease</keyword>
<evidence type="ECO:0000259" key="16">
    <source>
        <dbReference type="Pfam" id="PF06750"/>
    </source>
</evidence>
<protein>
    <submittedName>
        <fullName evidence="17">Leader peptidase (Prepilin peptidase) / N-methyltransferase</fullName>
        <ecNumber evidence="17">3.4.23.43</ecNumber>
    </submittedName>
</protein>
<organism evidence="17">
    <name type="scientific">hydrothermal vent metagenome</name>
    <dbReference type="NCBI Taxonomy" id="652676"/>
    <lineage>
        <taxon>unclassified sequences</taxon>
        <taxon>metagenomes</taxon>
        <taxon>ecological metagenomes</taxon>
    </lineage>
</organism>
<evidence type="ECO:0000256" key="4">
    <source>
        <dbReference type="ARBA" id="ARBA00022519"/>
    </source>
</evidence>
<feature type="domain" description="Prepilin type IV endopeptidase peptidase" evidence="15">
    <location>
        <begin position="143"/>
        <end position="252"/>
    </location>
</feature>
<keyword evidence="7 17" id="KW-0808">Transferase</keyword>
<feature type="transmembrane region" description="Helical" evidence="14">
    <location>
        <begin position="266"/>
        <end position="283"/>
    </location>
</feature>
<comment type="subcellular location">
    <subcellularLocation>
        <location evidence="1">Cell inner membrane</location>
        <topology evidence="1">Multi-pass membrane protein</topology>
    </subcellularLocation>
</comment>
<evidence type="ECO:0000256" key="11">
    <source>
        <dbReference type="ARBA" id="ARBA00022989"/>
    </source>
</evidence>
<dbReference type="InterPro" id="IPR014032">
    <property type="entry name" value="Peptidase_A24A_bac"/>
</dbReference>
<evidence type="ECO:0000256" key="12">
    <source>
        <dbReference type="ARBA" id="ARBA00023136"/>
    </source>
</evidence>
<dbReference type="GO" id="GO:0032259">
    <property type="term" value="P:methylation"/>
    <property type="evidence" value="ECO:0007669"/>
    <property type="project" value="UniProtKB-KW"/>
</dbReference>
<comment type="similarity">
    <text evidence="2">Belongs to the peptidase A24 family.</text>
</comment>
<dbReference type="EC" id="3.4.23.43" evidence="17"/>
<feature type="transmembrane region" description="Helical" evidence="14">
    <location>
        <begin position="12"/>
        <end position="35"/>
    </location>
</feature>
<keyword evidence="12 14" id="KW-0472">Membrane</keyword>
<evidence type="ECO:0000256" key="13">
    <source>
        <dbReference type="ARBA" id="ARBA00023268"/>
    </source>
</evidence>
<keyword evidence="11 14" id="KW-1133">Transmembrane helix</keyword>
<evidence type="ECO:0000256" key="9">
    <source>
        <dbReference type="ARBA" id="ARBA00022692"/>
    </source>
</evidence>
<reference evidence="17" key="1">
    <citation type="submission" date="2018-06" db="EMBL/GenBank/DDBJ databases">
        <authorList>
            <person name="Zhirakovskaya E."/>
        </authorList>
    </citation>
    <scope>NUCLEOTIDE SEQUENCE</scope>
</reference>
<proteinExistence type="inferred from homology"/>
<keyword evidence="13" id="KW-0511">Multifunctional enzyme</keyword>
<keyword evidence="3" id="KW-1003">Cell membrane</keyword>
<dbReference type="PANTHER" id="PTHR30487">
    <property type="entry name" value="TYPE 4 PREPILIN-LIKE PROTEINS LEADER PEPTIDE-PROCESSING ENZYME"/>
    <property type="match status" value="1"/>
</dbReference>
<sequence>MLNDLFQQHIEFYYISSFLLGLIVGSFLNVVIYRLPIMLKRGWKSECLVFLAEEESKPQPQNSEQDTPLFNLNTPRSRCPKCGHAISAWENIPIISYLILGGRCAECKTAISLRYPAIELFSAILTLACAWHFGVSLNAAFAILLSWALVALAFIDLDEQYLPDSITQPMLWLGLLLNTQNLFTDLESAVIGAAAGYLILWSVYMLFKKLTGKEGMGFGDFKLLAMLGAWLGWQMLPAVILLSSIVGAVIGILLIASNRHQRGSPIPFGPFLAAAGWIALLWGHDLNYAYLQWITN</sequence>
<feature type="transmembrane region" description="Helical" evidence="14">
    <location>
        <begin position="227"/>
        <end position="254"/>
    </location>
</feature>
<dbReference type="InterPro" id="IPR050882">
    <property type="entry name" value="Prepilin_peptidase/N-MTase"/>
</dbReference>
<dbReference type="GO" id="GO:0008168">
    <property type="term" value="F:methyltransferase activity"/>
    <property type="evidence" value="ECO:0007669"/>
    <property type="project" value="UniProtKB-KW"/>
</dbReference>
<gene>
    <name evidence="17" type="ORF">MNBD_GAMMA24-2514</name>
</gene>
<keyword evidence="5 17" id="KW-0489">Methyltransferase</keyword>
<dbReference type="InterPro" id="IPR000045">
    <property type="entry name" value="Prepilin_IV_endopep_pep"/>
</dbReference>
<dbReference type="Pfam" id="PF06750">
    <property type="entry name" value="A24_N_bact"/>
    <property type="match status" value="1"/>
</dbReference>
<evidence type="ECO:0000313" key="17">
    <source>
        <dbReference type="EMBL" id="VAX11989.1"/>
    </source>
</evidence>
<evidence type="ECO:0000256" key="3">
    <source>
        <dbReference type="ARBA" id="ARBA00022475"/>
    </source>
</evidence>
<name>A0A3B1B0W3_9ZZZZ</name>
<dbReference type="Gene3D" id="1.20.120.1220">
    <property type="match status" value="1"/>
</dbReference>
<evidence type="ECO:0000256" key="8">
    <source>
        <dbReference type="ARBA" id="ARBA00022691"/>
    </source>
</evidence>
<evidence type="ECO:0000256" key="1">
    <source>
        <dbReference type="ARBA" id="ARBA00004429"/>
    </source>
</evidence>
<dbReference type="GO" id="GO:0004190">
    <property type="term" value="F:aspartic-type endopeptidase activity"/>
    <property type="evidence" value="ECO:0007669"/>
    <property type="project" value="UniProtKB-EC"/>
</dbReference>
<dbReference type="GO" id="GO:0006465">
    <property type="term" value="P:signal peptide processing"/>
    <property type="evidence" value="ECO:0007669"/>
    <property type="project" value="TreeGrafter"/>
</dbReference>
<keyword evidence="10 17" id="KW-0378">Hydrolase</keyword>
<feature type="domain" description="Prepilin peptidase A24 N-terminal" evidence="16">
    <location>
        <begin position="19"/>
        <end position="133"/>
    </location>
</feature>
<keyword evidence="4" id="KW-0997">Cell inner membrane</keyword>
<evidence type="ECO:0000256" key="6">
    <source>
        <dbReference type="ARBA" id="ARBA00022670"/>
    </source>
</evidence>
<evidence type="ECO:0000256" key="14">
    <source>
        <dbReference type="SAM" id="Phobius"/>
    </source>
</evidence>
<feature type="transmembrane region" description="Helical" evidence="14">
    <location>
        <begin position="189"/>
        <end position="207"/>
    </location>
</feature>
<dbReference type="PRINTS" id="PR00864">
    <property type="entry name" value="PREPILNPTASE"/>
</dbReference>
<dbReference type="FunFam" id="1.20.120.1220:FF:000001">
    <property type="entry name" value="Type 4 prepilin-like proteins leader peptide-processing enzyme"/>
    <property type="match status" value="1"/>
</dbReference>
<dbReference type="InterPro" id="IPR010627">
    <property type="entry name" value="Prepilin_pept_A24_N"/>
</dbReference>